<evidence type="ECO:0000256" key="1">
    <source>
        <dbReference type="SAM" id="SignalP"/>
    </source>
</evidence>
<evidence type="ECO:0000313" key="3">
    <source>
        <dbReference type="Proteomes" id="UP001362999"/>
    </source>
</evidence>
<comment type="caution">
    <text evidence="2">The sequence shown here is derived from an EMBL/GenBank/DDBJ whole genome shotgun (WGS) entry which is preliminary data.</text>
</comment>
<sequence length="602" mass="66829">MKASLAPLFLTIGVAVYLVSADLVGDEEIQPCTVQAWVRAEDLSPNHVSRGELRIKVSKEECADLIASVALRLQFDEFGQVKHLKNGAVLPEVRPSYESASTEFTGGTGDEVVYDYQAYDDSLIDSELWTIEAEERSSWMTEAILLQNPDVSKTILTPFTVAVPAVNYPAVVSKYRNLYNYGPVAQHAFSDLGYRYTTIVTFVDGRIKEIPSGHTAFIPSSERHVQSPLTWNLTFEESKCRRCEAPSNLYHKYEELLEKCLPKDQRSAFTAEITIDSGKVAAAGQTLKGLITVHTTKHGTTIPSDIFVYVQPVSRDHWAHGRAAAAGDSACPSAWSGLCNQQFVEGQIYSQSERHSHYVFEEKDDKKVVCYPSLSHGYEEAITSSNSRITFEFSLPADAPVDTVSYYSGIENFLNVELTVLHSLDVARCLNPGRDFLDNEDDPAAIEEGLWDTWTRLGSPAGSESDSIFYRQMTLHAMVPITVVGPDASDQSFAHYLEPNGAVAPLLRSGFQMDMPASFAAAKPLITAEAIAETSARLLQPAQNRYSLEYRGPDPTYRYQGGDYVGLLWRKKVVAEAKGIWPLRNKELFEESEHQQPLKVAP</sequence>
<evidence type="ECO:0000313" key="2">
    <source>
        <dbReference type="EMBL" id="KAK7012838.1"/>
    </source>
</evidence>
<keyword evidence="3" id="KW-1185">Reference proteome</keyword>
<gene>
    <name evidence="2" type="ORF">R3P38DRAFT_3208958</name>
</gene>
<accession>A0AAW0AKF7</accession>
<keyword evidence="1" id="KW-0732">Signal</keyword>
<organism evidence="2 3">
    <name type="scientific">Favolaschia claudopus</name>
    <dbReference type="NCBI Taxonomy" id="2862362"/>
    <lineage>
        <taxon>Eukaryota</taxon>
        <taxon>Fungi</taxon>
        <taxon>Dikarya</taxon>
        <taxon>Basidiomycota</taxon>
        <taxon>Agaricomycotina</taxon>
        <taxon>Agaricomycetes</taxon>
        <taxon>Agaricomycetidae</taxon>
        <taxon>Agaricales</taxon>
        <taxon>Marasmiineae</taxon>
        <taxon>Mycenaceae</taxon>
        <taxon>Favolaschia</taxon>
    </lineage>
</organism>
<feature type="signal peptide" evidence="1">
    <location>
        <begin position="1"/>
        <end position="21"/>
    </location>
</feature>
<dbReference type="AlphaFoldDB" id="A0AAW0AKF7"/>
<feature type="chain" id="PRO_5043721022" evidence="1">
    <location>
        <begin position="22"/>
        <end position="602"/>
    </location>
</feature>
<dbReference type="EMBL" id="JAWWNJ010000063">
    <property type="protein sequence ID" value="KAK7012838.1"/>
    <property type="molecule type" value="Genomic_DNA"/>
</dbReference>
<dbReference type="Proteomes" id="UP001362999">
    <property type="component" value="Unassembled WGS sequence"/>
</dbReference>
<proteinExistence type="predicted"/>
<protein>
    <submittedName>
        <fullName evidence="2">Uncharacterized protein</fullName>
    </submittedName>
</protein>
<reference evidence="2 3" key="1">
    <citation type="journal article" date="2024" name="J Genomics">
        <title>Draft genome sequencing and assembly of Favolaschia claudopus CIRM-BRFM 2984 isolated from oak limbs.</title>
        <authorList>
            <person name="Navarro D."/>
            <person name="Drula E."/>
            <person name="Chaduli D."/>
            <person name="Cazenave R."/>
            <person name="Ahrendt S."/>
            <person name="Wang J."/>
            <person name="Lipzen A."/>
            <person name="Daum C."/>
            <person name="Barry K."/>
            <person name="Grigoriev I.V."/>
            <person name="Favel A."/>
            <person name="Rosso M.N."/>
            <person name="Martin F."/>
        </authorList>
    </citation>
    <scope>NUCLEOTIDE SEQUENCE [LARGE SCALE GENOMIC DNA]</scope>
    <source>
        <strain evidence="2 3">CIRM-BRFM 2984</strain>
    </source>
</reference>
<name>A0AAW0AKF7_9AGAR</name>